<gene>
    <name evidence="2" type="ORF">GALMADRAFT_282494</name>
</gene>
<reference evidence="3" key="1">
    <citation type="journal article" date="2014" name="Proc. Natl. Acad. Sci. U.S.A.">
        <title>Extensive sampling of basidiomycete genomes demonstrates inadequacy of the white-rot/brown-rot paradigm for wood decay fungi.</title>
        <authorList>
            <person name="Riley R."/>
            <person name="Salamov A.A."/>
            <person name="Brown D.W."/>
            <person name="Nagy L.G."/>
            <person name="Floudas D."/>
            <person name="Held B.W."/>
            <person name="Levasseur A."/>
            <person name="Lombard V."/>
            <person name="Morin E."/>
            <person name="Otillar R."/>
            <person name="Lindquist E.A."/>
            <person name="Sun H."/>
            <person name="LaButti K.M."/>
            <person name="Schmutz J."/>
            <person name="Jabbour D."/>
            <person name="Luo H."/>
            <person name="Baker S.E."/>
            <person name="Pisabarro A.G."/>
            <person name="Walton J.D."/>
            <person name="Blanchette R.A."/>
            <person name="Henrissat B."/>
            <person name="Martin F."/>
            <person name="Cullen D."/>
            <person name="Hibbett D.S."/>
            <person name="Grigoriev I.V."/>
        </authorList>
    </citation>
    <scope>NUCLEOTIDE SEQUENCE [LARGE SCALE GENOMIC DNA]</scope>
    <source>
        <strain evidence="3">CBS 339.88</strain>
    </source>
</reference>
<dbReference type="OrthoDB" id="3183767at2759"/>
<dbReference type="AlphaFoldDB" id="A0A067SQ04"/>
<evidence type="ECO:0000313" key="3">
    <source>
        <dbReference type="Proteomes" id="UP000027222"/>
    </source>
</evidence>
<organism evidence="2 3">
    <name type="scientific">Galerina marginata (strain CBS 339.88)</name>
    <dbReference type="NCBI Taxonomy" id="685588"/>
    <lineage>
        <taxon>Eukaryota</taxon>
        <taxon>Fungi</taxon>
        <taxon>Dikarya</taxon>
        <taxon>Basidiomycota</taxon>
        <taxon>Agaricomycotina</taxon>
        <taxon>Agaricomycetes</taxon>
        <taxon>Agaricomycetidae</taxon>
        <taxon>Agaricales</taxon>
        <taxon>Agaricineae</taxon>
        <taxon>Strophariaceae</taxon>
        <taxon>Galerina</taxon>
    </lineage>
</organism>
<evidence type="ECO:0000313" key="2">
    <source>
        <dbReference type="EMBL" id="KDR69784.1"/>
    </source>
</evidence>
<protein>
    <submittedName>
        <fullName evidence="2">Uncharacterized protein</fullName>
    </submittedName>
</protein>
<proteinExistence type="predicted"/>
<dbReference type="EMBL" id="KL142400">
    <property type="protein sequence ID" value="KDR69784.1"/>
    <property type="molecule type" value="Genomic_DNA"/>
</dbReference>
<dbReference type="STRING" id="685588.A0A067SQ04"/>
<accession>A0A067SQ04</accession>
<sequence length="243" mass="27409">MRCAQDSLNPRTHGDIMVLSREDDPENAHPFWYTRIVGIFHAMVTQKVANSRWSKPKKLEFLFVRWFGLDTVEPGGWRAKRLHQIGFLDSDDPSAFGFLLVGLVISLAHPLLDHRRTKMRTGFVTMSACGGVGHASTRAATDMFKKDRDAMDISSRDSRQKQHTEAQEGEDQDNPDVDENQTQGCDDDELSESELIDYGYEDEEENDEEGEQGEDDNEEEPEEGKDGGEGVSEDLATLGYAEY</sequence>
<evidence type="ECO:0000256" key="1">
    <source>
        <dbReference type="SAM" id="MobiDB-lite"/>
    </source>
</evidence>
<keyword evidence="3" id="KW-1185">Reference proteome</keyword>
<feature type="compositionally biased region" description="Acidic residues" evidence="1">
    <location>
        <begin position="167"/>
        <end position="223"/>
    </location>
</feature>
<dbReference type="Proteomes" id="UP000027222">
    <property type="component" value="Unassembled WGS sequence"/>
</dbReference>
<name>A0A067SQ04_GALM3</name>
<dbReference type="HOGENOM" id="CLU_002498_3_2_1"/>
<feature type="region of interest" description="Disordered" evidence="1">
    <location>
        <begin position="142"/>
        <end position="243"/>
    </location>
</feature>
<feature type="compositionally biased region" description="Basic and acidic residues" evidence="1">
    <location>
        <begin position="143"/>
        <end position="166"/>
    </location>
</feature>